<sequence length="64" mass="7546">MTTCRELFSELEEWEAYKPMNMPSSIGKSAHIQETKRQIIDKLLSNVDFKNQKEDIIHLADKHK</sequence>
<reference evidence="1 2" key="1">
    <citation type="submission" date="2020-10" db="EMBL/GenBank/DDBJ databases">
        <title>Closed genome sequences of Staphylococcus lloydii sp. nov. and Staphylococcus durrellii sp. nov. Isolated from Captive Fruit Bats (Pteropus livingstonii).</title>
        <authorList>
            <person name="Fountain K."/>
        </authorList>
    </citation>
    <scope>NUCLEOTIDE SEQUENCE [LARGE SCALE GENOMIC DNA]</scope>
    <source>
        <strain evidence="1 2">23_2_7_LY</strain>
    </source>
</reference>
<dbReference type="RefSeq" id="WP_195719031.1">
    <property type="nucleotide sequence ID" value="NZ_CP064056.1"/>
</dbReference>
<proteinExistence type="predicted"/>
<keyword evidence="2" id="KW-1185">Reference proteome</keyword>
<dbReference type="KEGG" id="sllo:ISP08_01080"/>
<evidence type="ECO:0000313" key="2">
    <source>
        <dbReference type="Proteomes" id="UP000594455"/>
    </source>
</evidence>
<accession>A0A7T1B084</accession>
<name>A0A7T1B084_9STAP</name>
<organism evidence="1 2">
    <name type="scientific">Staphylococcus lloydii</name>
    <dbReference type="NCBI Taxonomy" id="2781774"/>
    <lineage>
        <taxon>Bacteria</taxon>
        <taxon>Bacillati</taxon>
        <taxon>Bacillota</taxon>
        <taxon>Bacilli</taxon>
        <taxon>Bacillales</taxon>
        <taxon>Staphylococcaceae</taxon>
        <taxon>Staphylococcus</taxon>
    </lineage>
</organism>
<dbReference type="EMBL" id="CP064056">
    <property type="protein sequence ID" value="QPM75358.1"/>
    <property type="molecule type" value="Genomic_DNA"/>
</dbReference>
<protein>
    <submittedName>
        <fullName evidence="1">Uncharacterized protein</fullName>
    </submittedName>
</protein>
<dbReference type="Proteomes" id="UP000594455">
    <property type="component" value="Chromosome"/>
</dbReference>
<dbReference type="AlphaFoldDB" id="A0A7T1B084"/>
<evidence type="ECO:0000313" key="1">
    <source>
        <dbReference type="EMBL" id="QPM75358.1"/>
    </source>
</evidence>
<gene>
    <name evidence="1" type="ORF">ISP08_01080</name>
</gene>